<sequence length="848" mass="98413">MKVINQNISIFRISRFYLSLFMVMSSLLFSKHSLGQGIQFTGSDQPIEKRTSATFFADKAPSFHRHFTINFDLQLPNNGTIGYIIRIKGHNENSIYNLYYDQENGHAVFLLNEEGKTNLITMRIPLDKLKEKHWFPIQLHCDLQNEQIRLQIADQPEQSVHASFPSSYSPTIIFGRSEYLIDVPSFALRNFRVGNDEKEIVFQLRESQGDKLHDATGEVRGTLTNGTWLLNNAFQWRKQATMHSSTPAGSAYDARKKSIYYFNRDSLQIYQLQSGEIRTISFLQPCPMRLKLCNSFIDEQEDRLYVYETYYETPYKGPTVASLDLKEFIWRIESSDYPQRELNHHAAYYLEEDRKLLLFGGFGQMTYSNDFCYYMLQSNSWSTPMTATGDPIIPRYFTSIGRSVVNQKLYIFGGMGNEAGQHIVGRKYFYDLYEFDPAANRITKLWELDRKENLFVPARGLVIPDTNWMYMLGYPEHLTHSHIKLRRFSIQDGQQEELGDSIPIYSDKISTNAKLNFDPHLKQLIALVQESNDDIQSTLTVYSIDFPAISESELHAFPGERQRRSILPYFFTLLGVLSVAAAVYIFYKRHQKKQITISHTPIGETKLTAQSWANRVYLFGDFTALDKRGRDISHLFSTRLQQVFCLIMFHSHAAGISSKLLSHLLWPDKPKDKVKTSRGVAINNLRKVLTEIDGIEIIYENGHYRVEFSNIGYCDYWHLKELLRNGADILSPEIATILERGEFLLGIDDSVFDKAKHDLESMLIEAFQESMLKSREQRDWYALFQAANMLLNIDPVNEFALENGLYALNKGNIETRPADFYQRFTEQYKRLIGENYRLSFEEIWQKAT</sequence>
<dbReference type="STRING" id="683125.SAMN05660206_102100"/>
<dbReference type="GO" id="GO:0003677">
    <property type="term" value="F:DNA binding"/>
    <property type="evidence" value="ECO:0007669"/>
    <property type="project" value="TreeGrafter"/>
</dbReference>
<keyword evidence="1" id="KW-0812">Transmembrane</keyword>
<dbReference type="Proteomes" id="UP000198785">
    <property type="component" value="Unassembled WGS sequence"/>
</dbReference>
<dbReference type="PANTHER" id="PTHR35807">
    <property type="entry name" value="TRANSCRIPTIONAL REGULATOR REDD-RELATED"/>
    <property type="match status" value="1"/>
</dbReference>
<name>A0A1I6Q3K5_9SPHI</name>
<evidence type="ECO:0000313" key="3">
    <source>
        <dbReference type="EMBL" id="SFS47027.1"/>
    </source>
</evidence>
<evidence type="ECO:0000256" key="1">
    <source>
        <dbReference type="SAM" id="Phobius"/>
    </source>
</evidence>
<dbReference type="InterPro" id="IPR015915">
    <property type="entry name" value="Kelch-typ_b-propeller"/>
</dbReference>
<dbReference type="SUPFAM" id="SSF117281">
    <property type="entry name" value="Kelch motif"/>
    <property type="match status" value="1"/>
</dbReference>
<keyword evidence="1" id="KW-1133">Transmembrane helix</keyword>
<keyword evidence="1" id="KW-0472">Membrane</keyword>
<proteinExistence type="predicted"/>
<evidence type="ECO:0000259" key="2">
    <source>
        <dbReference type="PROSITE" id="PS50006"/>
    </source>
</evidence>
<dbReference type="EMBL" id="FOZZ01000002">
    <property type="protein sequence ID" value="SFS47027.1"/>
    <property type="molecule type" value="Genomic_DNA"/>
</dbReference>
<evidence type="ECO:0000313" key="4">
    <source>
        <dbReference type="Proteomes" id="UP000198785"/>
    </source>
</evidence>
<organism evidence="3 4">
    <name type="scientific">Sphingobacterium wenxiniae</name>
    <dbReference type="NCBI Taxonomy" id="683125"/>
    <lineage>
        <taxon>Bacteria</taxon>
        <taxon>Pseudomonadati</taxon>
        <taxon>Bacteroidota</taxon>
        <taxon>Sphingobacteriia</taxon>
        <taxon>Sphingobacteriales</taxon>
        <taxon>Sphingobacteriaceae</taxon>
        <taxon>Sphingobacterium</taxon>
    </lineage>
</organism>
<reference evidence="3 4" key="1">
    <citation type="submission" date="2016-10" db="EMBL/GenBank/DDBJ databases">
        <authorList>
            <person name="de Groot N.N."/>
        </authorList>
    </citation>
    <scope>NUCLEOTIDE SEQUENCE [LARGE SCALE GENOMIC DNA]</scope>
    <source>
        <strain evidence="3 4">DSM 22789</strain>
    </source>
</reference>
<gene>
    <name evidence="3" type="ORF">SAMN05660206_102100</name>
</gene>
<dbReference type="Gene3D" id="2.120.10.80">
    <property type="entry name" value="Kelch-type beta propeller"/>
    <property type="match status" value="1"/>
</dbReference>
<feature type="transmembrane region" description="Helical" evidence="1">
    <location>
        <begin position="566"/>
        <end position="587"/>
    </location>
</feature>
<keyword evidence="4" id="KW-1185">Reference proteome</keyword>
<dbReference type="InterPro" id="IPR000253">
    <property type="entry name" value="FHA_dom"/>
</dbReference>
<feature type="domain" description="FHA" evidence="2">
    <location>
        <begin position="172"/>
        <end position="229"/>
    </location>
</feature>
<dbReference type="PROSITE" id="PS50006">
    <property type="entry name" value="FHA_DOMAIN"/>
    <property type="match status" value="1"/>
</dbReference>
<dbReference type="InterPro" id="IPR051677">
    <property type="entry name" value="AfsR-DnrI-RedD_regulator"/>
</dbReference>
<dbReference type="Pfam" id="PF24681">
    <property type="entry name" value="Kelch_KLHDC2_KLHL20_DRC7"/>
    <property type="match status" value="1"/>
</dbReference>
<dbReference type="GO" id="GO:0006355">
    <property type="term" value="P:regulation of DNA-templated transcription"/>
    <property type="evidence" value="ECO:0007669"/>
    <property type="project" value="TreeGrafter"/>
</dbReference>
<accession>A0A1I6Q3K5</accession>
<dbReference type="AlphaFoldDB" id="A0A1I6Q3K5"/>
<protein>
    <recommendedName>
        <fullName evidence="2">FHA domain-containing protein</fullName>
    </recommendedName>
</protein>
<dbReference type="PANTHER" id="PTHR35807:SF1">
    <property type="entry name" value="TRANSCRIPTIONAL REGULATOR REDD"/>
    <property type="match status" value="1"/>
</dbReference>